<sequence length="637" mass="73307">MEAAHISPELPIRWVVSADRTVEIKEEVTELGCDQANERILQEETPPSSITERETGGLNPQEEDELDEALLGWESDLCSSDEEAPEREGVCTAAAVTGSFYSHDHEQSAPELLQHLFRPRRPTGLDFGRLTRTANKTLSSAMDFFLLFFTAEVVQCICRFTNAYAWRHVIEKPSYGDATGAWADVTVDEMHKFIGLLVYMGVTKIFQISSYWSTESLERGPWARAFMSKDRFLAILAMLHVVDPDTEAEGDCLQELRYLLDHMKAMCQDLYQPPQNMAVDERMVRFKARSGMKQFMKENPTRWGFKLWVLACSDSGYTYDFYVYTGSKEGRVHGLAQSVVLQLSEPLEFQNYHLWFDHYYTSPELLVALQERGIRACGTCNPNRKQFPQSMKDHKKWGKKAQRGDMRWQLIKEGNIVALQWKDLRTVTVLSTIHSATESVTVQRRARSHGKLDIVNVRQPLAIHEYNQHMGGVDRSDQLIQKYSVLISSLKWWKTLFFQFVDIAVVNAYILFQEWRASNPLNEDLRRTARYCQLEFREELARQLGSIPNNADVPSPAPRVSKERPSDASASFHLGHVPEVSEQRRKCFLCYKSKKKEVKTYIWCSGAGCYGKSFCLNKTRNCFKAWHSTEGEKYRIQ</sequence>
<reference evidence="3" key="1">
    <citation type="submission" date="2022-02" db="EMBL/GenBank/DDBJ databases">
        <title>Atlantic sturgeon de novo genome assembly.</title>
        <authorList>
            <person name="Stock M."/>
            <person name="Klopp C."/>
            <person name="Guiguen Y."/>
            <person name="Cabau C."/>
            <person name="Parinello H."/>
            <person name="Santidrian Yebra-Pimentel E."/>
            <person name="Kuhl H."/>
            <person name="Dirks R.P."/>
            <person name="Guessner J."/>
            <person name="Wuertz S."/>
            <person name="Du K."/>
            <person name="Schartl M."/>
        </authorList>
    </citation>
    <scope>NUCLEOTIDE SEQUENCE</scope>
    <source>
        <strain evidence="3">STURGEONOMICS-FGT-2020</strain>
        <tissue evidence="3">Whole blood</tissue>
    </source>
</reference>
<evidence type="ECO:0000313" key="4">
    <source>
        <dbReference type="Proteomes" id="UP001230051"/>
    </source>
</evidence>
<accession>A0AAD8CJV2</accession>
<comment type="caution">
    <text evidence="3">The sequence shown here is derived from an EMBL/GenBank/DDBJ whole genome shotgun (WGS) entry which is preliminary data.</text>
</comment>
<dbReference type="EMBL" id="JAGXEW010000048">
    <property type="protein sequence ID" value="KAK1152066.1"/>
    <property type="molecule type" value="Genomic_DNA"/>
</dbReference>
<protein>
    <submittedName>
        <fullName evidence="3">PiggyBac transposable element-derived protein 4-like</fullName>
    </submittedName>
</protein>
<dbReference type="PANTHER" id="PTHR46599:SF3">
    <property type="entry name" value="PIGGYBAC TRANSPOSABLE ELEMENT-DERIVED PROTEIN 4"/>
    <property type="match status" value="1"/>
</dbReference>
<dbReference type="InterPro" id="IPR029526">
    <property type="entry name" value="PGBD"/>
</dbReference>
<evidence type="ECO:0000313" key="3">
    <source>
        <dbReference type="EMBL" id="KAK1152066.1"/>
    </source>
</evidence>
<dbReference type="Proteomes" id="UP001230051">
    <property type="component" value="Unassembled WGS sequence"/>
</dbReference>
<evidence type="ECO:0000259" key="2">
    <source>
        <dbReference type="Pfam" id="PF13843"/>
    </source>
</evidence>
<proteinExistence type="predicted"/>
<evidence type="ECO:0000256" key="1">
    <source>
        <dbReference type="SAM" id="MobiDB-lite"/>
    </source>
</evidence>
<organism evidence="3 4">
    <name type="scientific">Acipenser oxyrinchus oxyrinchus</name>
    <dbReference type="NCBI Taxonomy" id="40147"/>
    <lineage>
        <taxon>Eukaryota</taxon>
        <taxon>Metazoa</taxon>
        <taxon>Chordata</taxon>
        <taxon>Craniata</taxon>
        <taxon>Vertebrata</taxon>
        <taxon>Euteleostomi</taxon>
        <taxon>Actinopterygii</taxon>
        <taxon>Chondrostei</taxon>
        <taxon>Acipenseriformes</taxon>
        <taxon>Acipenseridae</taxon>
        <taxon>Acipenser</taxon>
    </lineage>
</organism>
<feature type="region of interest" description="Disordered" evidence="1">
    <location>
        <begin position="547"/>
        <end position="566"/>
    </location>
</feature>
<dbReference type="AlphaFoldDB" id="A0AAD8CJV2"/>
<dbReference type="Pfam" id="PF13843">
    <property type="entry name" value="DDE_Tnp_1_7"/>
    <property type="match status" value="1"/>
</dbReference>
<dbReference type="PANTHER" id="PTHR46599">
    <property type="entry name" value="PIGGYBAC TRANSPOSABLE ELEMENT-DERIVED PROTEIN 4"/>
    <property type="match status" value="1"/>
</dbReference>
<gene>
    <name evidence="3" type="primary">PGBD4</name>
    <name evidence="3" type="ORF">AOXY_G31647</name>
</gene>
<name>A0AAD8CJV2_ACIOX</name>
<feature type="region of interest" description="Disordered" evidence="1">
    <location>
        <begin position="40"/>
        <end position="62"/>
    </location>
</feature>
<feature type="domain" description="PiggyBac transposable element-derived protein" evidence="2">
    <location>
        <begin position="141"/>
        <end position="509"/>
    </location>
</feature>
<keyword evidence="4" id="KW-1185">Reference proteome</keyword>